<dbReference type="AlphaFoldDB" id="A0A9N9YCU2"/>
<keyword evidence="2" id="KW-1185">Reference proteome</keyword>
<organism evidence="1 2">
    <name type="scientific">Clonostachys rhizophaga</name>
    <dbReference type="NCBI Taxonomy" id="160324"/>
    <lineage>
        <taxon>Eukaryota</taxon>
        <taxon>Fungi</taxon>
        <taxon>Dikarya</taxon>
        <taxon>Ascomycota</taxon>
        <taxon>Pezizomycotina</taxon>
        <taxon>Sordariomycetes</taxon>
        <taxon>Hypocreomycetidae</taxon>
        <taxon>Hypocreales</taxon>
        <taxon>Bionectriaceae</taxon>
        <taxon>Clonostachys</taxon>
    </lineage>
</organism>
<name>A0A9N9YCU2_9HYPO</name>
<gene>
    <name evidence="1" type="ORF">CRHIZ90672A_00017476</name>
</gene>
<sequence length="121" mass="13217">MADASSKTTPLLCKKQPPLLLSNTQELTADKNIARRNVASSNVLSGWTISTGEPDGDKAKLKMQLNNMGATSSSMVARETSSACDEFLLPCPDSLYKDTISSPDQFMFGGLRSSSWMIWMY</sequence>
<evidence type="ECO:0000313" key="2">
    <source>
        <dbReference type="Proteomes" id="UP000696573"/>
    </source>
</evidence>
<protein>
    <submittedName>
        <fullName evidence="1">Uncharacterized protein</fullName>
    </submittedName>
</protein>
<evidence type="ECO:0000313" key="1">
    <source>
        <dbReference type="EMBL" id="CAH0018650.1"/>
    </source>
</evidence>
<reference evidence="1" key="1">
    <citation type="submission" date="2021-10" db="EMBL/GenBank/DDBJ databases">
        <authorList>
            <person name="Piombo E."/>
        </authorList>
    </citation>
    <scope>NUCLEOTIDE SEQUENCE</scope>
</reference>
<dbReference type="EMBL" id="CABFNQ020000539">
    <property type="protein sequence ID" value="CAH0018650.1"/>
    <property type="molecule type" value="Genomic_DNA"/>
</dbReference>
<accession>A0A9N9YCU2</accession>
<dbReference type="Proteomes" id="UP000696573">
    <property type="component" value="Unassembled WGS sequence"/>
</dbReference>
<comment type="caution">
    <text evidence="1">The sequence shown here is derived from an EMBL/GenBank/DDBJ whole genome shotgun (WGS) entry which is preliminary data.</text>
</comment>
<proteinExistence type="predicted"/>